<dbReference type="FunFam" id="2.60.260.20:FF:000013">
    <property type="entry name" value="DnaJ subfamily B member 11"/>
    <property type="match status" value="1"/>
</dbReference>
<organism evidence="3">
    <name type="scientific">hydrothermal vent metagenome</name>
    <dbReference type="NCBI Taxonomy" id="652676"/>
    <lineage>
        <taxon>unclassified sequences</taxon>
        <taxon>metagenomes</taxon>
        <taxon>ecological metagenomes</taxon>
    </lineage>
</organism>
<dbReference type="Gene3D" id="2.60.260.20">
    <property type="entry name" value="Urease metallochaperone UreE, N-terminal domain"/>
    <property type="match status" value="2"/>
</dbReference>
<dbReference type="InterPro" id="IPR001623">
    <property type="entry name" value="DnaJ_domain"/>
</dbReference>
<evidence type="ECO:0000256" key="1">
    <source>
        <dbReference type="ARBA" id="ARBA00023186"/>
    </source>
</evidence>
<evidence type="ECO:0000313" key="3">
    <source>
        <dbReference type="EMBL" id="SFV51544.1"/>
    </source>
</evidence>
<dbReference type="InterPro" id="IPR036869">
    <property type="entry name" value="J_dom_sf"/>
</dbReference>
<dbReference type="GO" id="GO:0005737">
    <property type="term" value="C:cytoplasm"/>
    <property type="evidence" value="ECO:0007669"/>
    <property type="project" value="TreeGrafter"/>
</dbReference>
<proteinExistence type="predicted"/>
<dbReference type="SUPFAM" id="SSF49493">
    <property type="entry name" value="HSP40/DnaJ peptide-binding domain"/>
    <property type="match status" value="2"/>
</dbReference>
<accession>A0A1W1BDC7</accession>
<keyword evidence="1" id="KW-0143">Chaperone</keyword>
<dbReference type="SUPFAM" id="SSF46565">
    <property type="entry name" value="Chaperone J-domain"/>
    <property type="match status" value="1"/>
</dbReference>
<dbReference type="EMBL" id="FPHB01000016">
    <property type="protein sequence ID" value="SFV51544.1"/>
    <property type="molecule type" value="Genomic_DNA"/>
</dbReference>
<reference evidence="3" key="1">
    <citation type="submission" date="2016-10" db="EMBL/GenBank/DDBJ databases">
        <authorList>
            <person name="de Groot N.N."/>
        </authorList>
    </citation>
    <scope>NUCLEOTIDE SEQUENCE</scope>
</reference>
<dbReference type="InterPro" id="IPR008971">
    <property type="entry name" value="HSP40/DnaJ_pept-bd"/>
</dbReference>
<dbReference type="Pfam" id="PF01556">
    <property type="entry name" value="DnaJ_C"/>
    <property type="match status" value="1"/>
</dbReference>
<dbReference type="CDD" id="cd10747">
    <property type="entry name" value="DnaJ_C"/>
    <property type="match status" value="1"/>
</dbReference>
<dbReference type="InterPro" id="IPR018253">
    <property type="entry name" value="DnaJ_domain_CS"/>
</dbReference>
<dbReference type="GO" id="GO:0042026">
    <property type="term" value="P:protein refolding"/>
    <property type="evidence" value="ECO:0007669"/>
    <property type="project" value="TreeGrafter"/>
</dbReference>
<dbReference type="Pfam" id="PF00226">
    <property type="entry name" value="DnaJ"/>
    <property type="match status" value="1"/>
</dbReference>
<protein>
    <submittedName>
        <fullName evidence="3">DnaJ-class molecular chaperone CbpA</fullName>
    </submittedName>
</protein>
<dbReference type="Gene3D" id="1.10.287.110">
    <property type="entry name" value="DnaJ domain"/>
    <property type="match status" value="1"/>
</dbReference>
<dbReference type="PANTHER" id="PTHR43096:SF52">
    <property type="entry name" value="DNAJ HOMOLOG 1, MITOCHONDRIAL-RELATED"/>
    <property type="match status" value="1"/>
</dbReference>
<dbReference type="SMART" id="SM00271">
    <property type="entry name" value="DnaJ"/>
    <property type="match status" value="1"/>
</dbReference>
<dbReference type="PROSITE" id="PS00636">
    <property type="entry name" value="DNAJ_1"/>
    <property type="match status" value="1"/>
</dbReference>
<dbReference type="AlphaFoldDB" id="A0A1W1BDC7"/>
<sequence length="303" mass="33246">MGKSLYETLGISENATESEIKKAYRKLARKYHPDICKEPECEEKFKEINAAYEVLSDKEKKAQYDQFGDAMFNGQSFQDFSRSHQDIDLDELLKNIFGGGGGFGGFSSAGGFRSSSGFGGASGFGGFGGSSHYQEPDLDIHSSVTIPFNVAILGGTHSVSLNGETFDIKIPAGVKDGEKMRVRGKGHSHGGRRGDLYLTIHVAPSPEYERVGDDLIKTIDVPLYAALFGGKVAVKTLEKEIKLKVPKNTKNGQKFKVKGMGAINRKTKQRGDLYLKANIVLPDVDTLDPELRKMMEEKLPKEI</sequence>
<dbReference type="PRINTS" id="PR00625">
    <property type="entry name" value="JDOMAIN"/>
</dbReference>
<dbReference type="GO" id="GO:0051082">
    <property type="term" value="F:unfolded protein binding"/>
    <property type="evidence" value="ECO:0007669"/>
    <property type="project" value="InterPro"/>
</dbReference>
<dbReference type="InterPro" id="IPR002939">
    <property type="entry name" value="DnaJ_C"/>
</dbReference>
<dbReference type="PANTHER" id="PTHR43096">
    <property type="entry name" value="DNAJ HOMOLOG 1, MITOCHONDRIAL-RELATED"/>
    <property type="match status" value="1"/>
</dbReference>
<gene>
    <name evidence="3" type="ORF">MNB_SM-7-328</name>
</gene>
<dbReference type="CDD" id="cd06257">
    <property type="entry name" value="DnaJ"/>
    <property type="match status" value="1"/>
</dbReference>
<dbReference type="PROSITE" id="PS50076">
    <property type="entry name" value="DNAJ_2"/>
    <property type="match status" value="1"/>
</dbReference>
<evidence type="ECO:0000259" key="2">
    <source>
        <dbReference type="PROSITE" id="PS50076"/>
    </source>
</evidence>
<feature type="domain" description="J" evidence="2">
    <location>
        <begin position="4"/>
        <end position="68"/>
    </location>
</feature>
<name>A0A1W1BDC7_9ZZZZ</name>